<evidence type="ECO:0000313" key="3">
    <source>
        <dbReference type="EMBL" id="AAT40504.2"/>
    </source>
</evidence>
<evidence type="ECO:0000259" key="2">
    <source>
        <dbReference type="PROSITE" id="PS50878"/>
    </source>
</evidence>
<dbReference type="Pfam" id="PF00078">
    <property type="entry name" value="RVT_1"/>
    <property type="match status" value="1"/>
</dbReference>
<dbReference type="SUPFAM" id="SSF56672">
    <property type="entry name" value="DNA/RNA polymerases"/>
    <property type="match status" value="1"/>
</dbReference>
<evidence type="ECO:0000256" key="1">
    <source>
        <dbReference type="SAM" id="MobiDB-lite"/>
    </source>
</evidence>
<protein>
    <submittedName>
        <fullName evidence="3">Polyprotein, putative</fullName>
    </submittedName>
</protein>
<dbReference type="InterPro" id="IPR000477">
    <property type="entry name" value="RT_dom"/>
</dbReference>
<organism evidence="3">
    <name type="scientific">Solanum demissum</name>
    <name type="common">Wild potato</name>
    <dbReference type="NCBI Taxonomy" id="50514"/>
    <lineage>
        <taxon>Eukaryota</taxon>
        <taxon>Viridiplantae</taxon>
        <taxon>Streptophyta</taxon>
        <taxon>Embryophyta</taxon>
        <taxon>Tracheophyta</taxon>
        <taxon>Spermatophyta</taxon>
        <taxon>Magnoliopsida</taxon>
        <taxon>eudicotyledons</taxon>
        <taxon>Gunneridae</taxon>
        <taxon>Pentapetalae</taxon>
        <taxon>asterids</taxon>
        <taxon>lamiids</taxon>
        <taxon>Solanales</taxon>
        <taxon>Solanaceae</taxon>
        <taxon>Solanoideae</taxon>
        <taxon>Solaneae</taxon>
        <taxon>Solanum</taxon>
    </lineage>
</organism>
<dbReference type="EMBL" id="AC136471">
    <property type="protein sequence ID" value="AAT40504.2"/>
    <property type="molecule type" value="Genomic_DNA"/>
</dbReference>
<gene>
    <name evidence="3" type="ORF">SDM1_19t00015</name>
</gene>
<dbReference type="PROSITE" id="PS50878">
    <property type="entry name" value="RT_POL"/>
    <property type="match status" value="1"/>
</dbReference>
<proteinExistence type="predicted"/>
<feature type="compositionally biased region" description="Polar residues" evidence="1">
    <location>
        <begin position="194"/>
        <end position="208"/>
    </location>
</feature>
<dbReference type="PANTHER" id="PTHR46238:SF8">
    <property type="entry name" value="ENDONUCLEASE_EXONUCLEASE_PHOSPHATASE DOMAIN-CONTAINING PROTEIN"/>
    <property type="match status" value="1"/>
</dbReference>
<reference evidence="3" key="3">
    <citation type="submission" date="2004-06" db="EMBL/GenBank/DDBJ databases">
        <authorList>
            <person name="Buell R."/>
        </authorList>
    </citation>
    <scope>NUCLEOTIDE SEQUENCE</scope>
</reference>
<accession>Q6L4B3</accession>
<dbReference type="Gene3D" id="3.30.70.270">
    <property type="match status" value="1"/>
</dbReference>
<dbReference type="AlphaFoldDB" id="Q6L4B3"/>
<sequence>MGRPGLRNYDDDYEARRGNRKRAKYSGKVKISDNLMQKISRLENADEDYVEFLKLLYNYDINSQSYTNEHGNDVSYDEVEVEDEDEDETDPQYKIFLANAKRDGRSYILNLNRKDEFPVSIKYEKESECNNGCKCFCCKKQKDMEMQKDAVGEDISLNKCSKDELKNRRFPRTDPRYDSNRSMGGMDVIFEPSDPTSQRNNGNMSRKLSTGKCGASKRQGKCETKIKSCEEKMEKGIKLVHVRDKEKASDVGEDYALLLENLQCEKWGMKASLRSGCNIKYEATDDDLEILYDSNDMLKKKCEPSEFRKKVTDLLKKPYNPKEYKELWTYVNDQKPVERNMESRRGGVKSYKTKKMGKSYLEYYTVSDIIFECLASFSKDMYDGAKTRVRTVGGDSEHFPVEIGLHQGSVLSPFLFALVMDELTRSIQETVPWCMLFADDIVLIDETRDRVNARLEVWRQTLESKGFRLSRTKTEYLGCKFSDGLDETDVEVRLAAQVIPKKESFRYLGAVIQGSGDIDDDVTHRVGAAWMKWRLASGVLCDKKISPKLKGKFYRVVVRPALLYGAECWPVKNAHVHKMHVAEMRMLRWMCGHTRSDKIRNEVIREKVGVASVVDKLREARLRWFGHVKRRSADAPVRRCEVMVVEGTRRGRGRPKKYWEEVIRQDLAMLHITEDMTLDRKEWRSRIKVEDVVLELRVSWKQPLYLHEVVASEILIPKYIFTKDMGTFSPYITFEANVRQAGGLLDLKERLKEVGNNERKKLKIMRGFSFWLQEPSNLGTILSFLHGPWEFCTFSNKDANGVDSVYAKVGILVSFGVIFPLFQVRNPLPVKARGLSVELVAPGLPSAGYLWFAAVRIQSSAAVDFPFH</sequence>
<dbReference type="InterPro" id="IPR043128">
    <property type="entry name" value="Rev_trsase/Diguanyl_cyclase"/>
</dbReference>
<dbReference type="InterPro" id="IPR043502">
    <property type="entry name" value="DNA/RNA_pol_sf"/>
</dbReference>
<feature type="region of interest" description="Disordered" evidence="1">
    <location>
        <begin position="192"/>
        <end position="212"/>
    </location>
</feature>
<feature type="domain" description="Reverse transcriptase" evidence="2">
    <location>
        <begin position="296"/>
        <end position="512"/>
    </location>
</feature>
<reference evidence="3" key="4">
    <citation type="submission" date="2006-08" db="EMBL/GenBank/DDBJ databases">
        <authorList>
            <person name="Childs K."/>
        </authorList>
    </citation>
    <scope>NUCLEOTIDE SEQUENCE</scope>
</reference>
<dbReference type="PANTHER" id="PTHR46238">
    <property type="entry name" value="REVERSE TRANSCRIPTASE DOMAIN-CONTAINING PROTEIN"/>
    <property type="match status" value="1"/>
</dbReference>
<reference evidence="3" key="1">
    <citation type="submission" date="2002-11" db="EMBL/GenBank/DDBJ databases">
        <authorList>
            <person name="Buell R."/>
            <person name="Liu J."/>
            <person name="Childs K."/>
            <person name="Zaborsky J."/>
            <person name="Tallon L."/>
            <person name="Wirtz U."/>
            <person name="Wei F."/>
            <person name="Kuang H."/>
            <person name="Zhang P."/>
            <person name="Marano M."/>
            <person name="Baker B."/>
        </authorList>
    </citation>
    <scope>NUCLEOTIDE SEQUENCE</scope>
</reference>
<name>Q6L4B3_SOLDE</name>
<reference evidence="3" key="2">
    <citation type="submission" date="2002-11" db="EMBL/GenBank/DDBJ databases">
        <authorList>
            <person name="Ronning C.M."/>
        </authorList>
    </citation>
    <scope>NUCLEOTIDE SEQUENCE</scope>
</reference>